<accession>A0A7G1NTK1</accession>
<dbReference type="InterPro" id="IPR001128">
    <property type="entry name" value="Cyt_P450"/>
</dbReference>
<dbReference type="GO" id="GO:0016705">
    <property type="term" value="F:oxidoreductase activity, acting on paired donors, with incorporation or reduction of molecular oxygen"/>
    <property type="evidence" value="ECO:0007669"/>
    <property type="project" value="InterPro"/>
</dbReference>
<evidence type="ECO:0000256" key="2">
    <source>
        <dbReference type="ARBA" id="ARBA00010617"/>
    </source>
</evidence>
<dbReference type="GO" id="GO:0020037">
    <property type="term" value="F:heme binding"/>
    <property type="evidence" value="ECO:0007669"/>
    <property type="project" value="InterPro"/>
</dbReference>
<dbReference type="Gene3D" id="1.10.630.10">
    <property type="entry name" value="Cytochrome P450"/>
    <property type="match status" value="1"/>
</dbReference>
<dbReference type="EMBL" id="AP023440">
    <property type="protein sequence ID" value="BCL26653.1"/>
    <property type="molecule type" value="Genomic_DNA"/>
</dbReference>
<dbReference type="CDD" id="cd11067">
    <property type="entry name" value="CYP152"/>
    <property type="match status" value="1"/>
</dbReference>
<sequence length="433" mass="47430">MYDSTLALLTEGYAWLPDRRRRNGRAPVRTRLLGKPAIALHGKEAVGFFYDEAHVRRRSALPEPVIDTLFGQGAVHTLDGETHRVRKALFVSLLKDHSRVAALAHRAEEEWERARADWAERERVVLFDAMSELLTRAVCSWAGIPDSVGKDRGLARDLVSMVDGFATAGPRHWRARRARARQENRLGELITECRTGVATGAGMATGAGAGAGAPGRTGVSDGSVLMRVASHRDSDGTLLDPRTAAVELLNVIRPTVAVTWFLTFAAHATHRWPAVRERLASGDAGYALAFAQEVRRFYPFAPFVGGLAATDLRWRGERIDAGTMVLLDIYGQNHDPELWENPYVFSPQRFVDREPGRDELIPQGGGDAGTGHRCPGEDITLALLATLAPRLAGLAYDVPAQDLRIPLRRIPTRPRSGFVVSGVRSSSNSSVRT</sequence>
<dbReference type="InterPro" id="IPR002401">
    <property type="entry name" value="Cyt_P450_E_grp-I"/>
</dbReference>
<keyword evidence="3 8" id="KW-0349">Heme</keyword>
<dbReference type="SUPFAM" id="SSF48264">
    <property type="entry name" value="Cytochrome P450"/>
    <property type="match status" value="1"/>
</dbReference>
<proteinExistence type="inferred from homology"/>
<evidence type="ECO:0000256" key="4">
    <source>
        <dbReference type="ARBA" id="ARBA00022723"/>
    </source>
</evidence>
<dbReference type="Proteomes" id="UP000516444">
    <property type="component" value="Chromosome"/>
</dbReference>
<keyword evidence="5" id="KW-0560">Oxidoreductase</keyword>
<feature type="binding site" description="axial binding residue" evidence="8">
    <location>
        <position position="374"/>
    </location>
    <ligand>
        <name>heme</name>
        <dbReference type="ChEBI" id="CHEBI:30413"/>
    </ligand>
    <ligandPart>
        <name>Fe</name>
        <dbReference type="ChEBI" id="CHEBI:18248"/>
    </ligandPart>
</feature>
<keyword evidence="10" id="KW-1185">Reference proteome</keyword>
<comment type="cofactor">
    <cofactor evidence="1 8">
        <name>heme</name>
        <dbReference type="ChEBI" id="CHEBI:30413"/>
    </cofactor>
</comment>
<dbReference type="PANTHER" id="PTHR24286:SF24">
    <property type="entry name" value="LANOSTEROL 14-ALPHA DEMETHYLASE"/>
    <property type="match status" value="1"/>
</dbReference>
<dbReference type="KEGG" id="sgm:GCM10017557_15120"/>
<dbReference type="RefSeq" id="WP_190849760.1">
    <property type="nucleotide sequence ID" value="NZ_AP023440.1"/>
</dbReference>
<name>A0A7G1NTK1_9ACTN</name>
<dbReference type="PRINTS" id="PR00463">
    <property type="entry name" value="EP450I"/>
</dbReference>
<dbReference type="GO" id="GO:0016125">
    <property type="term" value="P:sterol metabolic process"/>
    <property type="evidence" value="ECO:0007669"/>
    <property type="project" value="TreeGrafter"/>
</dbReference>
<dbReference type="Pfam" id="PF00067">
    <property type="entry name" value="p450"/>
    <property type="match status" value="1"/>
</dbReference>
<dbReference type="InterPro" id="IPR036396">
    <property type="entry name" value="Cyt_P450_sf"/>
</dbReference>
<keyword evidence="7" id="KW-0503">Monooxygenase</keyword>
<comment type="similarity">
    <text evidence="2">Belongs to the cytochrome P450 family.</text>
</comment>
<gene>
    <name evidence="9" type="primary">cypC</name>
    <name evidence="9" type="ORF">GCM10017557_15120</name>
</gene>
<dbReference type="GO" id="GO:0005506">
    <property type="term" value="F:iron ion binding"/>
    <property type="evidence" value="ECO:0007669"/>
    <property type="project" value="InterPro"/>
</dbReference>
<evidence type="ECO:0000256" key="3">
    <source>
        <dbReference type="ARBA" id="ARBA00022617"/>
    </source>
</evidence>
<keyword evidence="6 8" id="KW-0408">Iron</keyword>
<dbReference type="AlphaFoldDB" id="A0A7G1NTK1"/>
<protein>
    <submittedName>
        <fullName evidence="9">Fatty-acid peroxygenase</fullName>
    </submittedName>
</protein>
<evidence type="ECO:0000256" key="7">
    <source>
        <dbReference type="ARBA" id="ARBA00023033"/>
    </source>
</evidence>
<keyword evidence="4 8" id="KW-0479">Metal-binding</keyword>
<reference evidence="9 10" key="1">
    <citation type="journal article" date="2014" name="Int. J. Syst. Evol. Microbiol.">
        <title>Complete genome sequence of Corynebacterium casei LMG S-19264T (=DSM 44701T), isolated from a smear-ripened cheese.</title>
        <authorList>
            <consortium name="US DOE Joint Genome Institute (JGI-PGF)"/>
            <person name="Walter F."/>
            <person name="Albersmeier A."/>
            <person name="Kalinowski J."/>
            <person name="Ruckert C."/>
        </authorList>
    </citation>
    <scope>NUCLEOTIDE SEQUENCE [LARGE SCALE GENOMIC DNA]</scope>
    <source>
        <strain evidence="9 10">JCM 4677</strain>
    </source>
</reference>
<evidence type="ECO:0000256" key="1">
    <source>
        <dbReference type="ARBA" id="ARBA00001971"/>
    </source>
</evidence>
<organism evidence="9 10">
    <name type="scientific">Streptomyces aurantiacus</name>
    <dbReference type="NCBI Taxonomy" id="47760"/>
    <lineage>
        <taxon>Bacteria</taxon>
        <taxon>Bacillati</taxon>
        <taxon>Actinomycetota</taxon>
        <taxon>Actinomycetes</taxon>
        <taxon>Kitasatosporales</taxon>
        <taxon>Streptomycetaceae</taxon>
        <taxon>Streptomyces</taxon>
        <taxon>Streptomyces aurantiacus group</taxon>
    </lineage>
</organism>
<dbReference type="GO" id="GO:0004497">
    <property type="term" value="F:monooxygenase activity"/>
    <property type="evidence" value="ECO:0007669"/>
    <property type="project" value="UniProtKB-KW"/>
</dbReference>
<evidence type="ECO:0000256" key="8">
    <source>
        <dbReference type="PIRSR" id="PIRSR602401-1"/>
    </source>
</evidence>
<evidence type="ECO:0000313" key="10">
    <source>
        <dbReference type="Proteomes" id="UP000516444"/>
    </source>
</evidence>
<evidence type="ECO:0000256" key="5">
    <source>
        <dbReference type="ARBA" id="ARBA00023002"/>
    </source>
</evidence>
<evidence type="ECO:0000256" key="6">
    <source>
        <dbReference type="ARBA" id="ARBA00023004"/>
    </source>
</evidence>
<evidence type="ECO:0000313" key="9">
    <source>
        <dbReference type="EMBL" id="BCL26653.1"/>
    </source>
</evidence>
<dbReference type="PANTHER" id="PTHR24286">
    <property type="entry name" value="CYTOCHROME P450 26"/>
    <property type="match status" value="1"/>
</dbReference>